<dbReference type="RefSeq" id="XP_028132056.1">
    <property type="nucleotide sequence ID" value="XM_028276255.1"/>
</dbReference>
<sequence>MLLETEPSMSDQSRINHIVVGLPLNIQDRLDKETINTTEQLMNQLRRYTSIFPRLKKSEGRFLSATNKTDRLNENRNQKSIEKLPCSYCEARGYTGCFHPVDYCRYKIRSTDARRVNLTDVSEVAVNAQEEEQQKN</sequence>
<dbReference type="AlphaFoldDB" id="A0A6P7F929"/>
<organism evidence="1">
    <name type="scientific">Diabrotica virgifera virgifera</name>
    <name type="common">western corn rootworm</name>
    <dbReference type="NCBI Taxonomy" id="50390"/>
    <lineage>
        <taxon>Eukaryota</taxon>
        <taxon>Metazoa</taxon>
        <taxon>Ecdysozoa</taxon>
        <taxon>Arthropoda</taxon>
        <taxon>Hexapoda</taxon>
        <taxon>Insecta</taxon>
        <taxon>Pterygota</taxon>
        <taxon>Neoptera</taxon>
        <taxon>Endopterygota</taxon>
        <taxon>Coleoptera</taxon>
        <taxon>Polyphaga</taxon>
        <taxon>Cucujiformia</taxon>
        <taxon>Chrysomeloidea</taxon>
        <taxon>Chrysomelidae</taxon>
        <taxon>Galerucinae</taxon>
        <taxon>Diabroticina</taxon>
        <taxon>Diabroticites</taxon>
        <taxon>Diabrotica</taxon>
    </lineage>
</organism>
<evidence type="ECO:0000313" key="1">
    <source>
        <dbReference type="RefSeq" id="XP_028132056.1"/>
    </source>
</evidence>
<gene>
    <name evidence="1" type="primary">LOC114327586</name>
</gene>
<proteinExistence type="predicted"/>
<protein>
    <submittedName>
        <fullName evidence="1">Uncharacterized protein LOC114327586</fullName>
    </submittedName>
</protein>
<dbReference type="InParanoid" id="A0A6P7F929"/>
<name>A0A6P7F929_DIAVI</name>
<reference evidence="1" key="1">
    <citation type="submission" date="2025-08" db="UniProtKB">
        <authorList>
            <consortium name="RefSeq"/>
        </authorList>
    </citation>
    <scope>IDENTIFICATION</scope>
    <source>
        <tissue evidence="1">Whole insect</tissue>
    </source>
</reference>
<accession>A0A6P7F929</accession>